<evidence type="ECO:0000256" key="2">
    <source>
        <dbReference type="ARBA" id="ARBA00010617"/>
    </source>
</evidence>
<keyword evidence="3" id="KW-0479">Metal-binding</keyword>
<evidence type="ECO:0000256" key="3">
    <source>
        <dbReference type="ARBA" id="ARBA00022723"/>
    </source>
</evidence>
<comment type="similarity">
    <text evidence="2">Belongs to the cytochrome P450 family.</text>
</comment>
<evidence type="ECO:0000256" key="1">
    <source>
        <dbReference type="ARBA" id="ARBA00001971"/>
    </source>
</evidence>
<keyword evidence="6" id="KW-0503">Monooxygenase</keyword>
<keyword evidence="4" id="KW-0560">Oxidoreductase</keyword>
<evidence type="ECO:0000256" key="4">
    <source>
        <dbReference type="ARBA" id="ARBA00023002"/>
    </source>
</evidence>
<keyword evidence="5" id="KW-0408">Iron</keyword>
<dbReference type="CDD" id="cd11041">
    <property type="entry name" value="CYP503A1-like"/>
    <property type="match status" value="1"/>
</dbReference>
<dbReference type="InterPro" id="IPR036396">
    <property type="entry name" value="Cyt_P450_sf"/>
</dbReference>
<dbReference type="PRINTS" id="PR00463">
    <property type="entry name" value="EP450I"/>
</dbReference>
<gene>
    <name evidence="7" type="ORF">C8Q71DRAFT_462018</name>
</gene>
<dbReference type="Proteomes" id="UP000814176">
    <property type="component" value="Unassembled WGS sequence"/>
</dbReference>
<reference evidence="7 8" key="1">
    <citation type="journal article" date="2021" name="Environ. Microbiol.">
        <title>Gene family expansions and transcriptome signatures uncover fungal adaptations to wood decay.</title>
        <authorList>
            <person name="Hage H."/>
            <person name="Miyauchi S."/>
            <person name="Viragh M."/>
            <person name="Drula E."/>
            <person name="Min B."/>
            <person name="Chaduli D."/>
            <person name="Navarro D."/>
            <person name="Favel A."/>
            <person name="Norest M."/>
            <person name="Lesage-Meessen L."/>
            <person name="Balint B."/>
            <person name="Merenyi Z."/>
            <person name="de Eugenio L."/>
            <person name="Morin E."/>
            <person name="Martinez A.T."/>
            <person name="Baldrian P."/>
            <person name="Stursova M."/>
            <person name="Martinez M.J."/>
            <person name="Novotny C."/>
            <person name="Magnuson J.K."/>
            <person name="Spatafora J.W."/>
            <person name="Maurice S."/>
            <person name="Pangilinan J."/>
            <person name="Andreopoulos W."/>
            <person name="LaButti K."/>
            <person name="Hundley H."/>
            <person name="Na H."/>
            <person name="Kuo A."/>
            <person name="Barry K."/>
            <person name="Lipzen A."/>
            <person name="Henrissat B."/>
            <person name="Riley R."/>
            <person name="Ahrendt S."/>
            <person name="Nagy L.G."/>
            <person name="Grigoriev I.V."/>
            <person name="Martin F."/>
            <person name="Rosso M.N."/>
        </authorList>
    </citation>
    <scope>NUCLEOTIDE SEQUENCE [LARGE SCALE GENOMIC DNA]</scope>
    <source>
        <strain evidence="7 8">CIRM-BRFM 1785</strain>
    </source>
</reference>
<dbReference type="InterPro" id="IPR001128">
    <property type="entry name" value="Cyt_P450"/>
</dbReference>
<evidence type="ECO:0000313" key="7">
    <source>
        <dbReference type="EMBL" id="KAH9839766.1"/>
    </source>
</evidence>
<evidence type="ECO:0000256" key="5">
    <source>
        <dbReference type="ARBA" id="ARBA00023004"/>
    </source>
</evidence>
<evidence type="ECO:0000256" key="6">
    <source>
        <dbReference type="ARBA" id="ARBA00023033"/>
    </source>
</evidence>
<comment type="cofactor">
    <cofactor evidence="1">
        <name>heme</name>
        <dbReference type="ChEBI" id="CHEBI:30413"/>
    </cofactor>
</comment>
<organism evidence="7 8">
    <name type="scientific">Rhodofomes roseus</name>
    <dbReference type="NCBI Taxonomy" id="34475"/>
    <lineage>
        <taxon>Eukaryota</taxon>
        <taxon>Fungi</taxon>
        <taxon>Dikarya</taxon>
        <taxon>Basidiomycota</taxon>
        <taxon>Agaricomycotina</taxon>
        <taxon>Agaricomycetes</taxon>
        <taxon>Polyporales</taxon>
        <taxon>Rhodofomes</taxon>
    </lineage>
</organism>
<protein>
    <submittedName>
        <fullName evidence="7">Cytochrome P450</fullName>
    </submittedName>
</protein>
<dbReference type="Gene3D" id="1.10.630.10">
    <property type="entry name" value="Cytochrome P450"/>
    <property type="match status" value="1"/>
</dbReference>
<dbReference type="SUPFAM" id="SSF48264">
    <property type="entry name" value="Cytochrome P450"/>
    <property type="match status" value="1"/>
</dbReference>
<accession>A0ABQ8KPD2</accession>
<keyword evidence="8" id="KW-1185">Reference proteome</keyword>
<dbReference type="GeneID" id="71999421"/>
<dbReference type="RefSeq" id="XP_047781416.1">
    <property type="nucleotide sequence ID" value="XM_047918689.1"/>
</dbReference>
<evidence type="ECO:0000313" key="8">
    <source>
        <dbReference type="Proteomes" id="UP000814176"/>
    </source>
</evidence>
<proteinExistence type="inferred from homology"/>
<dbReference type="PANTHER" id="PTHR46206:SF1">
    <property type="entry name" value="P450, PUTATIVE (EUROFUNG)-RELATED"/>
    <property type="match status" value="1"/>
</dbReference>
<dbReference type="Pfam" id="PF00067">
    <property type="entry name" value="p450"/>
    <property type="match status" value="1"/>
</dbReference>
<comment type="caution">
    <text evidence="7">The sequence shown here is derived from an EMBL/GenBank/DDBJ whole genome shotgun (WGS) entry which is preliminary data.</text>
</comment>
<sequence>METMGTIIGIFILMILLKWRFDPVSIGEHVNWKTTLILALYSIPAVGPSFPVLSYIGAYRYCTYARAVLEEGYSKYNVFKVAMLDQWLVIVSGADLNDELSKVPESHATSHKAAQDLSQLRYTFFESVADQPIHITTIRGPLTKNLGVVFDDVVDEVQAAFADTIGCKMQGDEWISIDPMTVMSVITSRSSNRVFVGLPLCRNEDYLNLVRGFTFDALNARFILSLFPKSMKGIIGPFIPWARKATQRASMYIRPIIEDRLNKLREMGGKWADKPNDYIAWAMEEAERQGQPTQVVIESLMITNFVAIHTSSKSMTQALYHLAESPVLAEPLREEVEEVIREHGWTKVAMSKMWKLDSFMRESQRFNGITHISIMRKTSQDTTLSNGTVIPAETLVAGASTATHHDARNYENPAVFEPFRFANMRAEDDAHIKHQFVSTSPGYVAFGHGKYACPGRFFAVNELKVMMAYILLHYDVKFKAGQEMPENSSRWHVVVPGHADVLFRNRHSMPA</sequence>
<dbReference type="PANTHER" id="PTHR46206">
    <property type="entry name" value="CYTOCHROME P450"/>
    <property type="match status" value="1"/>
</dbReference>
<dbReference type="InterPro" id="IPR002401">
    <property type="entry name" value="Cyt_P450_E_grp-I"/>
</dbReference>
<name>A0ABQ8KPD2_9APHY</name>
<dbReference type="EMBL" id="JADCUA010000005">
    <property type="protein sequence ID" value="KAH9839766.1"/>
    <property type="molecule type" value="Genomic_DNA"/>
</dbReference>